<protein>
    <submittedName>
        <fullName evidence="2">Uncharacterized protein</fullName>
    </submittedName>
</protein>
<evidence type="ECO:0000313" key="2">
    <source>
        <dbReference type="WBParaSite" id="JU765_v2.g101.t1"/>
    </source>
</evidence>
<proteinExistence type="predicted"/>
<dbReference type="WBParaSite" id="JU765_v2.g101.t1">
    <property type="protein sequence ID" value="JU765_v2.g101.t1"/>
    <property type="gene ID" value="JU765_v2.g101"/>
</dbReference>
<organism evidence="1 2">
    <name type="scientific">Panagrolaimus sp. JU765</name>
    <dbReference type="NCBI Taxonomy" id="591449"/>
    <lineage>
        <taxon>Eukaryota</taxon>
        <taxon>Metazoa</taxon>
        <taxon>Ecdysozoa</taxon>
        <taxon>Nematoda</taxon>
        <taxon>Chromadorea</taxon>
        <taxon>Rhabditida</taxon>
        <taxon>Tylenchina</taxon>
        <taxon>Panagrolaimomorpha</taxon>
        <taxon>Panagrolaimoidea</taxon>
        <taxon>Panagrolaimidae</taxon>
        <taxon>Panagrolaimus</taxon>
    </lineage>
</organism>
<sequence length="85" mass="10184">MDVEKAEKQYEAISGLSRWRDQQRRGMDQILNGLFIGSLRDAQETEQLRKNNVKYMVSLLNFHRDLEFDADPGSFLSFIYQYWEF</sequence>
<dbReference type="Proteomes" id="UP000887576">
    <property type="component" value="Unplaced"/>
</dbReference>
<name>A0AC34PUI7_9BILA</name>
<evidence type="ECO:0000313" key="1">
    <source>
        <dbReference type="Proteomes" id="UP000887576"/>
    </source>
</evidence>
<accession>A0AC34PUI7</accession>
<reference evidence="2" key="1">
    <citation type="submission" date="2022-11" db="UniProtKB">
        <authorList>
            <consortium name="WormBaseParasite"/>
        </authorList>
    </citation>
    <scope>IDENTIFICATION</scope>
</reference>